<reference evidence="1" key="1">
    <citation type="submission" date="2014-09" db="EMBL/GenBank/DDBJ databases">
        <authorList>
            <person name="Magalhaes I.L.F."/>
            <person name="Oliveira U."/>
            <person name="Santos F.R."/>
            <person name="Vidigal T.H.D.A."/>
            <person name="Brescovit A.D."/>
            <person name="Santos A.J."/>
        </authorList>
    </citation>
    <scope>NUCLEOTIDE SEQUENCE</scope>
    <source>
        <tissue evidence="1">Shoot tissue taken approximately 20 cm above the soil surface</tissue>
    </source>
</reference>
<dbReference type="AlphaFoldDB" id="A0A0A8ZTW0"/>
<sequence>MEQRTPLASIVWPNLWSIIDRYSQYTSCGCQRKLFTGKQILWRMHCYINKMCEASKS</sequence>
<protein>
    <submittedName>
        <fullName evidence="1">Uncharacterized protein</fullName>
    </submittedName>
</protein>
<dbReference type="EMBL" id="GBRH01257690">
    <property type="protein sequence ID" value="JAD40205.1"/>
    <property type="molecule type" value="Transcribed_RNA"/>
</dbReference>
<name>A0A0A8ZTW0_ARUDO</name>
<reference evidence="1" key="2">
    <citation type="journal article" date="2015" name="Data Brief">
        <title>Shoot transcriptome of the giant reed, Arundo donax.</title>
        <authorList>
            <person name="Barrero R.A."/>
            <person name="Guerrero F.D."/>
            <person name="Moolhuijzen P."/>
            <person name="Goolsby J.A."/>
            <person name="Tidwell J."/>
            <person name="Bellgard S.E."/>
            <person name="Bellgard M.I."/>
        </authorList>
    </citation>
    <scope>NUCLEOTIDE SEQUENCE</scope>
    <source>
        <tissue evidence="1">Shoot tissue taken approximately 20 cm above the soil surface</tissue>
    </source>
</reference>
<accession>A0A0A8ZTW0</accession>
<proteinExistence type="predicted"/>
<evidence type="ECO:0000313" key="1">
    <source>
        <dbReference type="EMBL" id="JAD40205.1"/>
    </source>
</evidence>
<organism evidence="1">
    <name type="scientific">Arundo donax</name>
    <name type="common">Giant reed</name>
    <name type="synonym">Donax arundinaceus</name>
    <dbReference type="NCBI Taxonomy" id="35708"/>
    <lineage>
        <taxon>Eukaryota</taxon>
        <taxon>Viridiplantae</taxon>
        <taxon>Streptophyta</taxon>
        <taxon>Embryophyta</taxon>
        <taxon>Tracheophyta</taxon>
        <taxon>Spermatophyta</taxon>
        <taxon>Magnoliopsida</taxon>
        <taxon>Liliopsida</taxon>
        <taxon>Poales</taxon>
        <taxon>Poaceae</taxon>
        <taxon>PACMAD clade</taxon>
        <taxon>Arundinoideae</taxon>
        <taxon>Arundineae</taxon>
        <taxon>Arundo</taxon>
    </lineage>
</organism>